<dbReference type="GeneID" id="98642597"/>
<evidence type="ECO:0000256" key="3">
    <source>
        <dbReference type="ARBA" id="ARBA00022448"/>
    </source>
</evidence>
<evidence type="ECO:0000256" key="1">
    <source>
        <dbReference type="ARBA" id="ARBA00004383"/>
    </source>
</evidence>
<evidence type="ECO:0000256" key="6">
    <source>
        <dbReference type="ARBA" id="ARBA00022692"/>
    </source>
</evidence>
<name>M7MWH3_9FLAO</name>
<keyword evidence="3" id="KW-0813">Transport</keyword>
<protein>
    <submittedName>
        <fullName evidence="12">TonB</fullName>
    </submittedName>
</protein>
<keyword evidence="6 10" id="KW-0812">Transmembrane</keyword>
<evidence type="ECO:0000256" key="2">
    <source>
        <dbReference type="ARBA" id="ARBA00006555"/>
    </source>
</evidence>
<evidence type="ECO:0000256" key="10">
    <source>
        <dbReference type="SAM" id="Phobius"/>
    </source>
</evidence>
<proteinExistence type="inferred from homology"/>
<dbReference type="Gene3D" id="3.30.1150.10">
    <property type="match status" value="1"/>
</dbReference>
<organism evidence="12 13">
    <name type="scientific">Xanthomarina gelatinilytica</name>
    <dbReference type="NCBI Taxonomy" id="1137281"/>
    <lineage>
        <taxon>Bacteria</taxon>
        <taxon>Pseudomonadati</taxon>
        <taxon>Bacteroidota</taxon>
        <taxon>Flavobacteriia</taxon>
        <taxon>Flavobacteriales</taxon>
        <taxon>Flavobacteriaceae</taxon>
        <taxon>Xanthomarina</taxon>
    </lineage>
</organism>
<dbReference type="Pfam" id="PF03544">
    <property type="entry name" value="TonB_C"/>
    <property type="match status" value="1"/>
</dbReference>
<evidence type="ECO:0000313" key="13">
    <source>
        <dbReference type="Proteomes" id="UP000012024"/>
    </source>
</evidence>
<evidence type="ECO:0000313" key="12">
    <source>
        <dbReference type="EMBL" id="EMQ93844.1"/>
    </source>
</evidence>
<comment type="similarity">
    <text evidence="2">Belongs to the TonB family.</text>
</comment>
<keyword evidence="4" id="KW-1003">Cell membrane</keyword>
<keyword evidence="8 10" id="KW-1133">Transmembrane helix</keyword>
<evidence type="ECO:0000256" key="5">
    <source>
        <dbReference type="ARBA" id="ARBA00022519"/>
    </source>
</evidence>
<dbReference type="Proteomes" id="UP000012024">
    <property type="component" value="Unassembled WGS sequence"/>
</dbReference>
<dbReference type="InterPro" id="IPR037682">
    <property type="entry name" value="TonB_C"/>
</dbReference>
<dbReference type="EMBL" id="ANLA01000029">
    <property type="protein sequence ID" value="EMQ93844.1"/>
    <property type="molecule type" value="Genomic_DNA"/>
</dbReference>
<evidence type="ECO:0000256" key="8">
    <source>
        <dbReference type="ARBA" id="ARBA00022989"/>
    </source>
</evidence>
<dbReference type="GO" id="GO:0098797">
    <property type="term" value="C:plasma membrane protein complex"/>
    <property type="evidence" value="ECO:0007669"/>
    <property type="project" value="TreeGrafter"/>
</dbReference>
<comment type="subcellular location">
    <subcellularLocation>
        <location evidence="1">Cell inner membrane</location>
        <topology evidence="1">Single-pass membrane protein</topology>
        <orientation evidence="1">Periplasmic side</orientation>
    </subcellularLocation>
</comment>
<comment type="caution">
    <text evidence="12">The sequence shown here is derived from an EMBL/GenBank/DDBJ whole genome shotgun (WGS) entry which is preliminary data.</text>
</comment>
<dbReference type="InterPro" id="IPR006260">
    <property type="entry name" value="TonB/TolA_C"/>
</dbReference>
<evidence type="ECO:0000256" key="9">
    <source>
        <dbReference type="ARBA" id="ARBA00023136"/>
    </source>
</evidence>
<accession>M7MWH3</accession>
<dbReference type="GO" id="GO:0031992">
    <property type="term" value="F:energy transducer activity"/>
    <property type="evidence" value="ECO:0007669"/>
    <property type="project" value="TreeGrafter"/>
</dbReference>
<dbReference type="PANTHER" id="PTHR33446:SF2">
    <property type="entry name" value="PROTEIN TONB"/>
    <property type="match status" value="1"/>
</dbReference>
<dbReference type="OrthoDB" id="1522859at2"/>
<dbReference type="GO" id="GO:0055085">
    <property type="term" value="P:transmembrane transport"/>
    <property type="evidence" value="ECO:0007669"/>
    <property type="project" value="InterPro"/>
</dbReference>
<feature type="domain" description="TonB C-terminal" evidence="11">
    <location>
        <begin position="153"/>
        <end position="243"/>
    </location>
</feature>
<dbReference type="AlphaFoldDB" id="M7MWH3"/>
<evidence type="ECO:0000256" key="4">
    <source>
        <dbReference type="ARBA" id="ARBA00022475"/>
    </source>
</evidence>
<dbReference type="PROSITE" id="PS52015">
    <property type="entry name" value="TONB_CTD"/>
    <property type="match status" value="1"/>
</dbReference>
<dbReference type="eggNOG" id="COG0810">
    <property type="taxonomic scope" value="Bacteria"/>
</dbReference>
<dbReference type="NCBIfam" id="TIGR01352">
    <property type="entry name" value="tonB_Cterm"/>
    <property type="match status" value="1"/>
</dbReference>
<feature type="transmembrane region" description="Helical" evidence="10">
    <location>
        <begin position="16"/>
        <end position="34"/>
    </location>
</feature>
<dbReference type="PATRIC" id="fig|1137281.3.peg.2789"/>
<dbReference type="InterPro" id="IPR051045">
    <property type="entry name" value="TonB-dependent_transducer"/>
</dbReference>
<reference evidence="12 13" key="1">
    <citation type="submission" date="2012-12" db="EMBL/GenBank/DDBJ databases">
        <title>Genome assembly of Formosa sp. AK20.</title>
        <authorList>
            <person name="Kumar R."/>
            <person name="Khatri I."/>
            <person name="Vaidya B."/>
            <person name="Subramanian S."/>
            <person name="Pinnaka A."/>
        </authorList>
    </citation>
    <scope>NUCLEOTIDE SEQUENCE [LARGE SCALE GENOMIC DNA]</scope>
    <source>
        <strain evidence="12 13">AK20</strain>
    </source>
</reference>
<keyword evidence="5" id="KW-0997">Cell inner membrane</keyword>
<keyword evidence="13" id="KW-1185">Reference proteome</keyword>
<evidence type="ECO:0000256" key="7">
    <source>
        <dbReference type="ARBA" id="ARBA00022927"/>
    </source>
</evidence>
<dbReference type="SUPFAM" id="SSF74653">
    <property type="entry name" value="TolA/TonB C-terminal domain"/>
    <property type="match status" value="1"/>
</dbReference>
<sequence>MEPKKNPNIEVGRNSGLYFAIGLNIMLLFTYLTMEHKTFETSKVILENIEMEDVFEEDIPITDLNMPPPPPPPPVLSAPETITVVEDTKDIEETVLESTETDQEEKIAERIVEVEEVQVEEVEEEVSVPFSVVEKVPIFPGCSGNTNQELKDCFSKKINEHITKNFKYPQTALELGIYGRVIVLFVVDKEGNITNIQSRGPDKMLEKEAERIIGLLPQMKPGLQRGNPVTVPYSIPINFKIQN</sequence>
<dbReference type="PANTHER" id="PTHR33446">
    <property type="entry name" value="PROTEIN TONB-RELATED"/>
    <property type="match status" value="1"/>
</dbReference>
<dbReference type="GO" id="GO:0015031">
    <property type="term" value="P:protein transport"/>
    <property type="evidence" value="ECO:0007669"/>
    <property type="project" value="UniProtKB-KW"/>
</dbReference>
<evidence type="ECO:0000259" key="11">
    <source>
        <dbReference type="PROSITE" id="PS52015"/>
    </source>
</evidence>
<gene>
    <name evidence="12" type="ORF">D778_01431</name>
</gene>
<keyword evidence="7" id="KW-0653">Protein transport</keyword>
<dbReference type="RefSeq" id="WP_007651773.1">
    <property type="nucleotide sequence ID" value="NZ_ANLA01000029.1"/>
</dbReference>
<keyword evidence="9 10" id="KW-0472">Membrane</keyword>